<dbReference type="InterPro" id="IPR003439">
    <property type="entry name" value="ABC_transporter-like_ATP-bd"/>
</dbReference>
<evidence type="ECO:0000256" key="2">
    <source>
        <dbReference type="ARBA" id="ARBA00022741"/>
    </source>
</evidence>
<evidence type="ECO:0000256" key="6">
    <source>
        <dbReference type="ARBA" id="ARBA00023136"/>
    </source>
</evidence>
<keyword evidence="5" id="KW-1278">Translocase</keyword>
<keyword evidence="9" id="KW-1185">Reference proteome</keyword>
<evidence type="ECO:0000256" key="5">
    <source>
        <dbReference type="ARBA" id="ARBA00022967"/>
    </source>
</evidence>
<dbReference type="GO" id="GO:0016887">
    <property type="term" value="F:ATP hydrolysis activity"/>
    <property type="evidence" value="ECO:0007669"/>
    <property type="project" value="InterPro"/>
</dbReference>
<evidence type="ECO:0000256" key="3">
    <source>
        <dbReference type="ARBA" id="ARBA00022748"/>
    </source>
</evidence>
<dbReference type="PANTHER" id="PTHR43499:SF1">
    <property type="entry name" value="ABC TRANSPORTER I FAMILY MEMBER 1"/>
    <property type="match status" value="1"/>
</dbReference>
<evidence type="ECO:0000256" key="4">
    <source>
        <dbReference type="ARBA" id="ARBA00022840"/>
    </source>
</evidence>
<reference evidence="8" key="2">
    <citation type="submission" date="2020-09" db="EMBL/GenBank/DDBJ databases">
        <authorList>
            <person name="Sun Q."/>
            <person name="Sedlacek I."/>
        </authorList>
    </citation>
    <scope>NUCLEOTIDE SEQUENCE</scope>
    <source>
        <strain evidence="8">CCM 7897</strain>
    </source>
</reference>
<comment type="caution">
    <text evidence="8">The sequence shown here is derived from an EMBL/GenBank/DDBJ whole genome shotgun (WGS) entry which is preliminary data.</text>
</comment>
<dbReference type="GO" id="GO:0022857">
    <property type="term" value="F:transmembrane transporter activity"/>
    <property type="evidence" value="ECO:0007669"/>
    <property type="project" value="InterPro"/>
</dbReference>
<keyword evidence="1" id="KW-0813">Transport</keyword>
<accession>A0A917CAP0</accession>
<keyword evidence="2" id="KW-0547">Nucleotide-binding</keyword>
<dbReference type="GO" id="GO:0017004">
    <property type="term" value="P:cytochrome complex assembly"/>
    <property type="evidence" value="ECO:0007669"/>
    <property type="project" value="UniProtKB-KW"/>
</dbReference>
<gene>
    <name evidence="8" type="primary">ccmA</name>
    <name evidence="8" type="ORF">GCM10007301_47130</name>
</gene>
<dbReference type="InterPro" id="IPR005895">
    <property type="entry name" value="ABC_transptr_haem_export_CcmA"/>
</dbReference>
<keyword evidence="3" id="KW-0201">Cytochrome c-type biogenesis</keyword>
<evidence type="ECO:0000259" key="7">
    <source>
        <dbReference type="Pfam" id="PF00005"/>
    </source>
</evidence>
<evidence type="ECO:0000256" key="1">
    <source>
        <dbReference type="ARBA" id="ARBA00022448"/>
    </source>
</evidence>
<evidence type="ECO:0000313" key="8">
    <source>
        <dbReference type="EMBL" id="GGF81595.1"/>
    </source>
</evidence>
<organism evidence="8 9">
    <name type="scientific">Azorhizobium oxalatiphilum</name>
    <dbReference type="NCBI Taxonomy" id="980631"/>
    <lineage>
        <taxon>Bacteria</taxon>
        <taxon>Pseudomonadati</taxon>
        <taxon>Pseudomonadota</taxon>
        <taxon>Alphaproteobacteria</taxon>
        <taxon>Hyphomicrobiales</taxon>
        <taxon>Xanthobacteraceae</taxon>
        <taxon>Azorhizobium</taxon>
    </lineage>
</organism>
<dbReference type="Gene3D" id="3.40.50.300">
    <property type="entry name" value="P-loop containing nucleotide triphosphate hydrolases"/>
    <property type="match status" value="1"/>
</dbReference>
<dbReference type="EMBL" id="BMCT01000008">
    <property type="protein sequence ID" value="GGF81595.1"/>
    <property type="molecule type" value="Genomic_DNA"/>
</dbReference>
<sequence length="179" mass="18667">MRIIAGLLGPTEGTVSLRNGAPDLPLREQLHYLGHDDALKGALTVSENLAFWRDVLGRTGLGVEEALDEVGLGGLGRLPASVLSAGQKRRLAIARLLVTRRTVWVLDEPTTALDVTAQARFAELSRAHLASGGIILAATHTPLDFGPSVDELTIGAWARPVAAVAGEVADGALNGPLSS</sequence>
<dbReference type="GO" id="GO:0005524">
    <property type="term" value="F:ATP binding"/>
    <property type="evidence" value="ECO:0007669"/>
    <property type="project" value="UniProtKB-KW"/>
</dbReference>
<protein>
    <submittedName>
        <fullName evidence="8">Cytochrome c biogenesis ATP-binding export protein CcmA</fullName>
    </submittedName>
</protein>
<dbReference type="SUPFAM" id="SSF52540">
    <property type="entry name" value="P-loop containing nucleoside triphosphate hydrolases"/>
    <property type="match status" value="1"/>
</dbReference>
<proteinExistence type="predicted"/>
<name>A0A917CAP0_9HYPH</name>
<dbReference type="PANTHER" id="PTHR43499">
    <property type="entry name" value="ABC TRANSPORTER I FAMILY MEMBER 1"/>
    <property type="match status" value="1"/>
</dbReference>
<dbReference type="Proteomes" id="UP000606044">
    <property type="component" value="Unassembled WGS sequence"/>
</dbReference>
<dbReference type="Pfam" id="PF00005">
    <property type="entry name" value="ABC_tran"/>
    <property type="match status" value="1"/>
</dbReference>
<evidence type="ECO:0000313" key="9">
    <source>
        <dbReference type="Proteomes" id="UP000606044"/>
    </source>
</evidence>
<dbReference type="InterPro" id="IPR027417">
    <property type="entry name" value="P-loop_NTPase"/>
</dbReference>
<feature type="domain" description="ABC transporter" evidence="7">
    <location>
        <begin position="1"/>
        <end position="111"/>
    </location>
</feature>
<dbReference type="NCBIfam" id="TIGR01189">
    <property type="entry name" value="ccmA"/>
    <property type="match status" value="1"/>
</dbReference>
<keyword evidence="4 8" id="KW-0067">ATP-binding</keyword>
<dbReference type="AlphaFoldDB" id="A0A917CAP0"/>
<reference evidence="8" key="1">
    <citation type="journal article" date="2014" name="Int. J. Syst. Evol. Microbiol.">
        <title>Complete genome sequence of Corynebacterium casei LMG S-19264T (=DSM 44701T), isolated from a smear-ripened cheese.</title>
        <authorList>
            <consortium name="US DOE Joint Genome Institute (JGI-PGF)"/>
            <person name="Walter F."/>
            <person name="Albersmeier A."/>
            <person name="Kalinowski J."/>
            <person name="Ruckert C."/>
        </authorList>
    </citation>
    <scope>NUCLEOTIDE SEQUENCE</scope>
    <source>
        <strain evidence="8">CCM 7897</strain>
    </source>
</reference>
<keyword evidence="6" id="KW-0472">Membrane</keyword>